<keyword evidence="3" id="KW-0963">Cytoplasm</keyword>
<dbReference type="GO" id="GO:0016705">
    <property type="term" value="F:oxidoreductase activity, acting on paired donors, with incorporation or reduction of molecular oxygen"/>
    <property type="evidence" value="ECO:0007669"/>
    <property type="project" value="InterPro"/>
</dbReference>
<gene>
    <name evidence="10" type="ORF">A8926_5919</name>
</gene>
<name>A0A2N3Y4S4_SACSN</name>
<dbReference type="GO" id="GO:0005506">
    <property type="term" value="F:iron ion binding"/>
    <property type="evidence" value="ECO:0007669"/>
    <property type="project" value="InterPro"/>
</dbReference>
<keyword evidence="6 9" id="KW-0560">Oxidoreductase</keyword>
<dbReference type="Pfam" id="PF00067">
    <property type="entry name" value="p450"/>
    <property type="match status" value="1"/>
</dbReference>
<evidence type="ECO:0000256" key="2">
    <source>
        <dbReference type="ARBA" id="ARBA00010617"/>
    </source>
</evidence>
<comment type="subcellular location">
    <subcellularLocation>
        <location evidence="1">Cytoplasm</location>
    </subcellularLocation>
</comment>
<dbReference type="CDD" id="cd11030">
    <property type="entry name" value="CYP105-like"/>
    <property type="match status" value="1"/>
</dbReference>
<dbReference type="GO" id="GO:0005737">
    <property type="term" value="C:cytoplasm"/>
    <property type="evidence" value="ECO:0007669"/>
    <property type="project" value="UniProtKB-SubCell"/>
</dbReference>
<reference evidence="10" key="1">
    <citation type="submission" date="2017-12" db="EMBL/GenBank/DDBJ databases">
        <title>Sequencing the genomes of 1000 Actinobacteria strains.</title>
        <authorList>
            <person name="Klenk H.-P."/>
        </authorList>
    </citation>
    <scope>NUCLEOTIDE SEQUENCE [LARGE SCALE GENOMIC DNA]</scope>
    <source>
        <strain evidence="10">DSM 44228</strain>
    </source>
</reference>
<evidence type="ECO:0000313" key="10">
    <source>
        <dbReference type="EMBL" id="PKW17893.1"/>
    </source>
</evidence>
<keyword evidence="4 9" id="KW-0349">Heme</keyword>
<dbReference type="InterPro" id="IPR036396">
    <property type="entry name" value="Cyt_P450_sf"/>
</dbReference>
<dbReference type="SUPFAM" id="SSF48264">
    <property type="entry name" value="Cytochrome P450"/>
    <property type="match status" value="1"/>
</dbReference>
<organism evidence="10 11">
    <name type="scientific">Saccharopolyspora spinosa</name>
    <dbReference type="NCBI Taxonomy" id="60894"/>
    <lineage>
        <taxon>Bacteria</taxon>
        <taxon>Bacillati</taxon>
        <taxon>Actinomycetota</taxon>
        <taxon>Actinomycetes</taxon>
        <taxon>Pseudonocardiales</taxon>
        <taxon>Pseudonocardiaceae</taxon>
        <taxon>Saccharopolyspora</taxon>
    </lineage>
</organism>
<dbReference type="PRINTS" id="PR00359">
    <property type="entry name" value="BP450"/>
</dbReference>
<sequence>MPGGIGYPIMPTEHADSGGFPGEWKMTKSQPEPVRHPDVRSCPFDPYDGLRELREQRPLARMHCPDGRNGWLVTGHALVREVLVDPRFGSRLDLQRFPMPVDANLQVPPGMFSVLDPPEHTWYRRKLAGGFSPRRMRALEPQIERVVTAHLTAMRRAGGPADLVASFAAPVSGRVIGELLGVRIADEAGFRKATEQVLALGDDEERVSAGWREVCAVLGEFVRDKRQRPGDDLLSVLTADDELTDDEITTMAAMLVTAAQDTTTSMLALGTYALLSHPDQLAALRGDPSLIDGAVEELLRYLTINHFGATRAALADFEFHGESIRYGDLMTLSLSAANRDPAQFPDPDRLNLARPAGGHMSFGHGVHHCLGAQLARIELRIGFSGLLREFPKLRLAVPPEQIPMRDDTIIYGVRCLPVDWT</sequence>
<keyword evidence="11" id="KW-1185">Reference proteome</keyword>
<evidence type="ECO:0000256" key="5">
    <source>
        <dbReference type="ARBA" id="ARBA00022723"/>
    </source>
</evidence>
<dbReference type="GO" id="GO:0020037">
    <property type="term" value="F:heme binding"/>
    <property type="evidence" value="ECO:0007669"/>
    <property type="project" value="InterPro"/>
</dbReference>
<evidence type="ECO:0000256" key="6">
    <source>
        <dbReference type="ARBA" id="ARBA00023002"/>
    </source>
</evidence>
<dbReference type="PROSITE" id="PS00086">
    <property type="entry name" value="CYTOCHROME_P450"/>
    <property type="match status" value="1"/>
</dbReference>
<protein>
    <submittedName>
        <fullName evidence="10">Cytochrome P450</fullName>
    </submittedName>
</protein>
<proteinExistence type="inferred from homology"/>
<evidence type="ECO:0000256" key="4">
    <source>
        <dbReference type="ARBA" id="ARBA00022617"/>
    </source>
</evidence>
<dbReference type="AlphaFoldDB" id="A0A2N3Y4S4"/>
<dbReference type="FunFam" id="1.10.630.10:FF:000018">
    <property type="entry name" value="Cytochrome P450 monooxygenase"/>
    <property type="match status" value="1"/>
</dbReference>
<comment type="caution">
    <text evidence="10">The sequence shown here is derived from an EMBL/GenBank/DDBJ whole genome shotgun (WGS) entry which is preliminary data.</text>
</comment>
<dbReference type="InterPro" id="IPR017972">
    <property type="entry name" value="Cyt_P450_CS"/>
</dbReference>
<evidence type="ECO:0000256" key="8">
    <source>
        <dbReference type="ARBA" id="ARBA00023033"/>
    </source>
</evidence>
<keyword evidence="8 9" id="KW-0503">Monooxygenase</keyword>
<dbReference type="PANTHER" id="PTHR46696:SF1">
    <property type="entry name" value="CYTOCHROME P450 YJIB-RELATED"/>
    <property type="match status" value="1"/>
</dbReference>
<evidence type="ECO:0000256" key="9">
    <source>
        <dbReference type="RuleBase" id="RU000461"/>
    </source>
</evidence>
<evidence type="ECO:0000256" key="1">
    <source>
        <dbReference type="ARBA" id="ARBA00004496"/>
    </source>
</evidence>
<dbReference type="EMBL" id="PJNB01000001">
    <property type="protein sequence ID" value="PKW17893.1"/>
    <property type="molecule type" value="Genomic_DNA"/>
</dbReference>
<dbReference type="STRING" id="994479.GCA_000194155_05758"/>
<dbReference type="GO" id="GO:0004497">
    <property type="term" value="F:monooxygenase activity"/>
    <property type="evidence" value="ECO:0007669"/>
    <property type="project" value="UniProtKB-KW"/>
</dbReference>
<comment type="similarity">
    <text evidence="2 9">Belongs to the cytochrome P450 family.</text>
</comment>
<evidence type="ECO:0000256" key="7">
    <source>
        <dbReference type="ARBA" id="ARBA00023004"/>
    </source>
</evidence>
<dbReference type="Proteomes" id="UP000233786">
    <property type="component" value="Unassembled WGS sequence"/>
</dbReference>
<dbReference type="Gene3D" id="1.10.630.10">
    <property type="entry name" value="Cytochrome P450"/>
    <property type="match status" value="1"/>
</dbReference>
<keyword evidence="5 9" id="KW-0479">Metal-binding</keyword>
<dbReference type="InterPro" id="IPR002397">
    <property type="entry name" value="Cyt_P450_B"/>
</dbReference>
<evidence type="ECO:0000313" key="11">
    <source>
        <dbReference type="Proteomes" id="UP000233786"/>
    </source>
</evidence>
<dbReference type="InterPro" id="IPR001128">
    <property type="entry name" value="Cyt_P450"/>
</dbReference>
<accession>A0A2N3Y4S4</accession>
<keyword evidence="7 9" id="KW-0408">Iron</keyword>
<evidence type="ECO:0000256" key="3">
    <source>
        <dbReference type="ARBA" id="ARBA00022490"/>
    </source>
</evidence>
<dbReference type="PRINTS" id="PR00385">
    <property type="entry name" value="P450"/>
</dbReference>
<dbReference type="PANTHER" id="PTHR46696">
    <property type="entry name" value="P450, PUTATIVE (EUROFUNG)-RELATED"/>
    <property type="match status" value="1"/>
</dbReference>